<reference evidence="1 2" key="1">
    <citation type="submission" date="2019-03" db="EMBL/GenBank/DDBJ databases">
        <title>Genomics of glacier-inhabiting Cryobacterium strains.</title>
        <authorList>
            <person name="Liu Q."/>
            <person name="Xin Y.-H."/>
        </authorList>
    </citation>
    <scope>NUCLEOTIDE SEQUENCE [LARGE SCALE GENOMIC DNA]</scope>
    <source>
        <strain evidence="1 2">Hh15</strain>
    </source>
</reference>
<dbReference type="Proteomes" id="UP000297654">
    <property type="component" value="Unassembled WGS sequence"/>
</dbReference>
<evidence type="ECO:0000313" key="2">
    <source>
        <dbReference type="Proteomes" id="UP000297654"/>
    </source>
</evidence>
<sequence>MMWQEEIFGGDRVEVHIRDSDEAATFTVREAHFPWGRTSGKYLVAPSGQIYSENNTNADVVESALIPWEPGVTIRASIDFESVILPDDSELLEDKTFLDCLLGYHTLGPVGRRPNRWGTTIETSTGSRVPWDFDVREIVQWRFLTLTDRVAKRLAKEAAFRASEGNLMLPRYIEDTIPNRVSFALISMFGGRRDGAEFDPYFQ</sequence>
<proteinExistence type="predicted"/>
<accession>A0A1H8F587</accession>
<dbReference type="RefSeq" id="WP_092109100.1">
    <property type="nucleotide sequence ID" value="NZ_FOCN01000005.1"/>
</dbReference>
<dbReference type="EMBL" id="SOFF01000041">
    <property type="protein sequence ID" value="TFB85515.1"/>
    <property type="molecule type" value="Genomic_DNA"/>
</dbReference>
<protein>
    <submittedName>
        <fullName evidence="1">Uncharacterized protein</fullName>
    </submittedName>
</protein>
<keyword evidence="2" id="KW-1185">Reference proteome</keyword>
<dbReference type="AlphaFoldDB" id="A0A1H8F587"/>
<organism evidence="1 2">
    <name type="scientific">Cryobacterium luteum</name>
    <dbReference type="NCBI Taxonomy" id="1424661"/>
    <lineage>
        <taxon>Bacteria</taxon>
        <taxon>Bacillati</taxon>
        <taxon>Actinomycetota</taxon>
        <taxon>Actinomycetes</taxon>
        <taxon>Micrococcales</taxon>
        <taxon>Microbacteriaceae</taxon>
        <taxon>Cryobacterium</taxon>
    </lineage>
</organism>
<evidence type="ECO:0000313" key="1">
    <source>
        <dbReference type="EMBL" id="TFB85515.1"/>
    </source>
</evidence>
<comment type="caution">
    <text evidence="1">The sequence shown here is derived from an EMBL/GenBank/DDBJ whole genome shotgun (WGS) entry which is preliminary data.</text>
</comment>
<gene>
    <name evidence="1" type="ORF">E3O10_15405</name>
</gene>
<name>A0A1H8F587_9MICO</name>